<evidence type="ECO:0000256" key="1">
    <source>
        <dbReference type="SAM" id="Phobius"/>
    </source>
</evidence>
<comment type="caution">
    <text evidence="2">The sequence shown here is derived from an EMBL/GenBank/DDBJ whole genome shotgun (WGS) entry which is preliminary data.</text>
</comment>
<keyword evidence="1" id="KW-0812">Transmembrane</keyword>
<proteinExistence type="predicted"/>
<feature type="transmembrane region" description="Helical" evidence="1">
    <location>
        <begin position="109"/>
        <end position="128"/>
    </location>
</feature>
<dbReference type="AlphaFoldDB" id="A0A7Y8BJ22"/>
<keyword evidence="1" id="KW-1133">Transmembrane helix</keyword>
<accession>A0A7Y8BJ22</accession>
<dbReference type="EMBL" id="JACAPU010000003">
    <property type="protein sequence ID" value="NWB45626.1"/>
    <property type="molecule type" value="Genomic_DNA"/>
</dbReference>
<organism evidence="2 3">
    <name type="scientific">Pseudomonas gingeri</name>
    <dbReference type="NCBI Taxonomy" id="117681"/>
    <lineage>
        <taxon>Bacteria</taxon>
        <taxon>Pseudomonadati</taxon>
        <taxon>Pseudomonadota</taxon>
        <taxon>Gammaproteobacteria</taxon>
        <taxon>Pseudomonadales</taxon>
        <taxon>Pseudomonadaceae</taxon>
        <taxon>Pseudomonas</taxon>
    </lineage>
</organism>
<protein>
    <recommendedName>
        <fullName evidence="4">Permease</fullName>
    </recommendedName>
</protein>
<evidence type="ECO:0008006" key="4">
    <source>
        <dbReference type="Google" id="ProtNLM"/>
    </source>
</evidence>
<keyword evidence="1" id="KW-0472">Membrane</keyword>
<evidence type="ECO:0000313" key="3">
    <source>
        <dbReference type="Proteomes" id="UP000582981"/>
    </source>
</evidence>
<feature type="transmembrane region" description="Helical" evidence="1">
    <location>
        <begin position="162"/>
        <end position="185"/>
    </location>
</feature>
<evidence type="ECO:0000313" key="2">
    <source>
        <dbReference type="EMBL" id="NWB45626.1"/>
    </source>
</evidence>
<dbReference type="Proteomes" id="UP000582981">
    <property type="component" value="Unassembled WGS sequence"/>
</dbReference>
<feature type="transmembrane region" description="Helical" evidence="1">
    <location>
        <begin position="77"/>
        <end position="97"/>
    </location>
</feature>
<dbReference type="RefSeq" id="WP_177143347.1">
    <property type="nucleotide sequence ID" value="NZ_JACAPU010000003.1"/>
</dbReference>
<sequence>MEMVSTTQGMPRQNRMENCKPCNYITPLKLKTLMESTTNKDEQNKISEEVEFPSCSSLEGRELMTWTAKAMPQITPMIETILSSIILIPLSMLLYGHFGTHEYGLKNPFAFFGAAGSCLWLFFWRVVFLQKTVYHYRVTDQGIEEKYYLHYPKHFRSFFKGFAIVFLIVVLGLIAVDPVFIWMLAGPGGMAIMASKSLITWENKITYGYFTWDRPNWIFVDRKRNIIVIKRHHNPSIPTEENYLCFELYLLKGQLDKVLSIVKTYAPANIEYEEGNWSEKVEIADMRSHLQEQGSP</sequence>
<gene>
    <name evidence="2" type="ORF">HX829_03890</name>
</gene>
<reference evidence="2 3" key="1">
    <citation type="submission" date="2020-04" db="EMBL/GenBank/DDBJ databases">
        <title>Molecular characterization of pseudomonads from Agaricus bisporus reveal novel blotch 2 pathogens in Western Europe.</title>
        <authorList>
            <person name="Taparia T."/>
            <person name="Krijger M."/>
            <person name="Haynes E."/>
            <person name="Elpinstone J.G."/>
            <person name="Noble R."/>
            <person name="Van Der Wolf J."/>
        </authorList>
    </citation>
    <scope>NUCLEOTIDE SEQUENCE [LARGE SCALE GENOMIC DNA]</scope>
    <source>
        <strain evidence="2 3">F1001</strain>
    </source>
</reference>
<name>A0A7Y8BJ22_9PSED</name>